<name>G3AWZ5_CANTC</name>
<keyword evidence="1" id="KW-0378">Hydrolase</keyword>
<sequence length="238" mass="27239">MRFLVLPGYLQSGKTSAEKSSGIRKLLKKANHELEYIDPPRVLSSPSELAFKLGDTQEEIDSKWQNIVDANNNRCWWLANDTNPYLGFVESYNHMVKHITENGPYDGIIGFSQGAGMSLILLQQFNFKVCLSFSGFCFTLPSDPSYDKVNINYQIEDPEEYKSKNMLNDEYKKYYGSDTPILNIYGNNDNLVPRVRSIFIESVFKNVESYEFEGGHMMPNKKPFLAPIVERVNSIDKS</sequence>
<protein>
    <submittedName>
        <fullName evidence="3">FSH1-domain-containing protein</fullName>
    </submittedName>
</protein>
<evidence type="ECO:0000256" key="1">
    <source>
        <dbReference type="ARBA" id="ARBA00022801"/>
    </source>
</evidence>
<dbReference type="eggNOG" id="KOG2551">
    <property type="taxonomic scope" value="Eukaryota"/>
</dbReference>
<dbReference type="HOGENOM" id="CLU_051938_2_2_1"/>
<dbReference type="Gene3D" id="3.40.50.1820">
    <property type="entry name" value="alpha/beta hydrolase"/>
    <property type="match status" value="1"/>
</dbReference>
<evidence type="ECO:0000313" key="4">
    <source>
        <dbReference type="Proteomes" id="UP000000707"/>
    </source>
</evidence>
<dbReference type="PANTHER" id="PTHR48070">
    <property type="entry name" value="ESTERASE OVCA2"/>
    <property type="match status" value="1"/>
</dbReference>
<evidence type="ECO:0000313" key="3">
    <source>
        <dbReference type="EMBL" id="EGV66864.1"/>
    </source>
</evidence>
<dbReference type="EMBL" id="GL996510">
    <property type="protein sequence ID" value="EGV66865.1"/>
    <property type="molecule type" value="Genomic_DNA"/>
</dbReference>
<dbReference type="SUPFAM" id="SSF53474">
    <property type="entry name" value="alpha/beta-Hydrolases"/>
    <property type="match status" value="1"/>
</dbReference>
<dbReference type="OrthoDB" id="2094269at2759"/>
<keyword evidence="4" id="KW-1185">Reference proteome</keyword>
<evidence type="ECO:0000259" key="2">
    <source>
        <dbReference type="Pfam" id="PF03959"/>
    </source>
</evidence>
<dbReference type="Proteomes" id="UP000000707">
    <property type="component" value="Unassembled WGS sequence"/>
</dbReference>
<accession>G3AWZ5</accession>
<dbReference type="GO" id="GO:0005737">
    <property type="term" value="C:cytoplasm"/>
    <property type="evidence" value="ECO:0007669"/>
    <property type="project" value="TreeGrafter"/>
</dbReference>
<dbReference type="Pfam" id="PF03959">
    <property type="entry name" value="FSH1"/>
    <property type="match status" value="1"/>
</dbReference>
<dbReference type="EMBL" id="GL996510">
    <property type="protein sequence ID" value="EGV66864.1"/>
    <property type="molecule type" value="Genomic_DNA"/>
</dbReference>
<dbReference type="AlphaFoldDB" id="G3AWZ5"/>
<proteinExistence type="predicted"/>
<dbReference type="InterPro" id="IPR050593">
    <property type="entry name" value="LovG"/>
</dbReference>
<organism evidence="4">
    <name type="scientific">Candida tenuis (strain ATCC 10573 / BCRC 21748 / CBS 615 / JCM 9827 / NBRC 10315 / NRRL Y-1498 / VKM Y-70)</name>
    <name type="common">Yeast</name>
    <name type="synonym">Yamadazyma tenuis</name>
    <dbReference type="NCBI Taxonomy" id="590646"/>
    <lineage>
        <taxon>Eukaryota</taxon>
        <taxon>Fungi</taxon>
        <taxon>Dikarya</taxon>
        <taxon>Ascomycota</taxon>
        <taxon>Saccharomycotina</taxon>
        <taxon>Pichiomycetes</taxon>
        <taxon>Debaryomycetaceae</taxon>
        <taxon>Yamadazyma</taxon>
    </lineage>
</organism>
<dbReference type="InterPro" id="IPR029058">
    <property type="entry name" value="AB_hydrolase_fold"/>
</dbReference>
<dbReference type="GO" id="GO:0016787">
    <property type="term" value="F:hydrolase activity"/>
    <property type="evidence" value="ECO:0007669"/>
    <property type="project" value="UniProtKB-KW"/>
</dbReference>
<reference evidence="3 4" key="1">
    <citation type="journal article" date="2011" name="Proc. Natl. Acad. Sci. U.S.A.">
        <title>Comparative genomics of xylose-fermenting fungi for enhanced biofuel production.</title>
        <authorList>
            <person name="Wohlbach D.J."/>
            <person name="Kuo A."/>
            <person name="Sato T.K."/>
            <person name="Potts K.M."/>
            <person name="Salamov A.A."/>
            <person name="LaButti K.M."/>
            <person name="Sun H."/>
            <person name="Clum A."/>
            <person name="Pangilinan J.L."/>
            <person name="Lindquist E.A."/>
            <person name="Lucas S."/>
            <person name="Lapidus A."/>
            <person name="Jin M."/>
            <person name="Gunawan C."/>
            <person name="Balan V."/>
            <person name="Dale B.E."/>
            <person name="Jeffries T.W."/>
            <person name="Zinkel R."/>
            <person name="Barry K.W."/>
            <person name="Grigoriev I.V."/>
            <person name="Gasch A.P."/>
        </authorList>
    </citation>
    <scope>NUCLEOTIDE SEQUENCE [LARGE SCALE GENOMIC DNA]</scope>
    <source>
        <strain evidence="3">ATCC 10573</strain>
        <strain evidence="4">ATCC 10573 / BCRC 21748 / CBS 615 / JCM 9827 / NBRC 10315 / NRRL Y-1498 / VKM Y-70</strain>
    </source>
</reference>
<gene>
    <name evidence="3" type="ORF">CANTEDRAFT_112370</name>
</gene>
<feature type="domain" description="Serine hydrolase" evidence="2">
    <location>
        <begin position="2"/>
        <end position="226"/>
    </location>
</feature>
<dbReference type="GO" id="GO:0005634">
    <property type="term" value="C:nucleus"/>
    <property type="evidence" value="ECO:0007669"/>
    <property type="project" value="TreeGrafter"/>
</dbReference>
<dbReference type="InterPro" id="IPR005645">
    <property type="entry name" value="FSH-like_dom"/>
</dbReference>
<dbReference type="PANTHER" id="PTHR48070:SF9">
    <property type="entry name" value="FAMILY OF SERINE HYDROLASES 1"/>
    <property type="match status" value="1"/>
</dbReference>